<name>A0A2P4ZE69_9HYPO</name>
<comment type="caution">
    <text evidence="2">The sequence shown here is derived from an EMBL/GenBank/DDBJ whole genome shotgun (WGS) entry which is preliminary data.</text>
</comment>
<keyword evidence="3" id="KW-1185">Reference proteome</keyword>
<protein>
    <submittedName>
        <fullName evidence="2">Uncharacterized protein</fullName>
    </submittedName>
</protein>
<sequence>MIFQFPIKCYLETSSVSPLYPAPFHVLLGSLFMAAATVLVIRRLSFRQVIFHRRRQTYFHDRMDEMSVSSRSSIEYLQG</sequence>
<dbReference type="Proteomes" id="UP000054821">
    <property type="component" value="Unassembled WGS sequence"/>
</dbReference>
<dbReference type="RefSeq" id="XP_024404902.1">
    <property type="nucleotide sequence ID" value="XM_024550347.1"/>
</dbReference>
<organism evidence="2 3">
    <name type="scientific">Trichoderma gamsii</name>
    <dbReference type="NCBI Taxonomy" id="398673"/>
    <lineage>
        <taxon>Eukaryota</taxon>
        <taxon>Fungi</taxon>
        <taxon>Dikarya</taxon>
        <taxon>Ascomycota</taxon>
        <taxon>Pezizomycotina</taxon>
        <taxon>Sordariomycetes</taxon>
        <taxon>Hypocreomycetidae</taxon>
        <taxon>Hypocreales</taxon>
        <taxon>Hypocreaceae</taxon>
        <taxon>Trichoderma</taxon>
    </lineage>
</organism>
<gene>
    <name evidence="2" type="ORF">TGAM01_v208483</name>
</gene>
<accession>A0A2P4ZE69</accession>
<evidence type="ECO:0000256" key="1">
    <source>
        <dbReference type="SAM" id="Phobius"/>
    </source>
</evidence>
<dbReference type="GeneID" id="36347784"/>
<evidence type="ECO:0000313" key="2">
    <source>
        <dbReference type="EMBL" id="PON22594.1"/>
    </source>
</evidence>
<evidence type="ECO:0000313" key="3">
    <source>
        <dbReference type="Proteomes" id="UP000054821"/>
    </source>
</evidence>
<keyword evidence="1" id="KW-1133">Transmembrane helix</keyword>
<feature type="transmembrane region" description="Helical" evidence="1">
    <location>
        <begin position="24"/>
        <end position="45"/>
    </location>
</feature>
<dbReference type="AlphaFoldDB" id="A0A2P4ZE69"/>
<dbReference type="EMBL" id="JPDN02000036">
    <property type="protein sequence ID" value="PON22594.1"/>
    <property type="molecule type" value="Genomic_DNA"/>
</dbReference>
<keyword evidence="1" id="KW-0812">Transmembrane</keyword>
<keyword evidence="1" id="KW-0472">Membrane</keyword>
<proteinExistence type="predicted"/>
<reference evidence="2 3" key="1">
    <citation type="journal article" date="2016" name="Genome Announc.">
        <title>Draft Whole-Genome Sequence of Trichoderma gamsii T6085, a Promising Biocontrol Agent of Fusarium Head Blight on Wheat.</title>
        <authorList>
            <person name="Baroncelli R."/>
            <person name="Zapparata A."/>
            <person name="Piaggeschi G."/>
            <person name="Sarrocco S."/>
            <person name="Vannacci G."/>
        </authorList>
    </citation>
    <scope>NUCLEOTIDE SEQUENCE [LARGE SCALE GENOMIC DNA]</scope>
    <source>
        <strain evidence="2 3">T6085</strain>
    </source>
</reference>